<proteinExistence type="predicted"/>
<name>A0A4C1XLF1_EUMVA</name>
<dbReference type="AlphaFoldDB" id="A0A4C1XLF1"/>
<sequence length="211" mass="23705">MVKEFNILKCSINSIAIRRRQQGKAKGAIALRQLAKSAKTLNAKKNLVKNIILRLSANNLRHVRTRTHNNERTNMLQRKRRLTTVQQLRKRIDPNGKRVLQRTVHPQELPPVTSTRVQGALKQLTQPLVVPQLCRSRGRSKAAMGEGLKTFGRSDSVILLSLTRLRPTYRTATVAGLHRTAVEAPTSTILRDSGLKSLNLEIFTSELYGSC</sequence>
<gene>
    <name evidence="1" type="ORF">EVAR_40191_1</name>
</gene>
<dbReference type="EMBL" id="BGZK01000883">
    <property type="protein sequence ID" value="GBP63940.1"/>
    <property type="molecule type" value="Genomic_DNA"/>
</dbReference>
<dbReference type="Proteomes" id="UP000299102">
    <property type="component" value="Unassembled WGS sequence"/>
</dbReference>
<protein>
    <submittedName>
        <fullName evidence="1">Uncharacterized protein</fullName>
    </submittedName>
</protein>
<evidence type="ECO:0000313" key="2">
    <source>
        <dbReference type="Proteomes" id="UP000299102"/>
    </source>
</evidence>
<accession>A0A4C1XLF1</accession>
<comment type="caution">
    <text evidence="1">The sequence shown here is derived from an EMBL/GenBank/DDBJ whole genome shotgun (WGS) entry which is preliminary data.</text>
</comment>
<organism evidence="1 2">
    <name type="scientific">Eumeta variegata</name>
    <name type="common">Bagworm moth</name>
    <name type="synonym">Eumeta japonica</name>
    <dbReference type="NCBI Taxonomy" id="151549"/>
    <lineage>
        <taxon>Eukaryota</taxon>
        <taxon>Metazoa</taxon>
        <taxon>Ecdysozoa</taxon>
        <taxon>Arthropoda</taxon>
        <taxon>Hexapoda</taxon>
        <taxon>Insecta</taxon>
        <taxon>Pterygota</taxon>
        <taxon>Neoptera</taxon>
        <taxon>Endopterygota</taxon>
        <taxon>Lepidoptera</taxon>
        <taxon>Glossata</taxon>
        <taxon>Ditrysia</taxon>
        <taxon>Tineoidea</taxon>
        <taxon>Psychidae</taxon>
        <taxon>Oiketicinae</taxon>
        <taxon>Eumeta</taxon>
    </lineage>
</organism>
<keyword evidence="2" id="KW-1185">Reference proteome</keyword>
<evidence type="ECO:0000313" key="1">
    <source>
        <dbReference type="EMBL" id="GBP63940.1"/>
    </source>
</evidence>
<reference evidence="1 2" key="1">
    <citation type="journal article" date="2019" name="Commun. Biol.">
        <title>The bagworm genome reveals a unique fibroin gene that provides high tensile strength.</title>
        <authorList>
            <person name="Kono N."/>
            <person name="Nakamura H."/>
            <person name="Ohtoshi R."/>
            <person name="Tomita M."/>
            <person name="Numata K."/>
            <person name="Arakawa K."/>
        </authorList>
    </citation>
    <scope>NUCLEOTIDE SEQUENCE [LARGE SCALE GENOMIC DNA]</scope>
</reference>